<dbReference type="Gene3D" id="6.10.280.50">
    <property type="match status" value="1"/>
</dbReference>
<dbReference type="Proteomes" id="UP001301140">
    <property type="component" value="Unassembled WGS sequence"/>
</dbReference>
<keyword evidence="2" id="KW-1185">Reference proteome</keyword>
<gene>
    <name evidence="1" type="ORF">PZ740_02735</name>
</gene>
<reference evidence="1 2" key="1">
    <citation type="submission" date="2023-03" db="EMBL/GenBank/DDBJ databases">
        <title>YIM 152171 draft genome.</title>
        <authorList>
            <person name="Yang Z."/>
        </authorList>
    </citation>
    <scope>NUCLEOTIDE SEQUENCE [LARGE SCALE GENOMIC DNA]</scope>
    <source>
        <strain evidence="1 2">YIM 152171</strain>
    </source>
</reference>
<accession>A0AAP3XQQ4</accession>
<proteinExistence type="predicted"/>
<sequence>MAMQEHVESLRSKHARLDQLITDELHRPMPDQSTLSRLKREKLKLKEAIERRTLNGAANGEAAH</sequence>
<organism evidence="1 2">
    <name type="scientific">Marinimicrococcus flavescens</name>
    <dbReference type="NCBI Taxonomy" id="3031815"/>
    <lineage>
        <taxon>Bacteria</taxon>
        <taxon>Pseudomonadati</taxon>
        <taxon>Pseudomonadota</taxon>
        <taxon>Alphaproteobacteria</taxon>
        <taxon>Geminicoccales</taxon>
        <taxon>Geminicoccaceae</taxon>
        <taxon>Marinimicrococcus</taxon>
    </lineage>
</organism>
<protein>
    <submittedName>
        <fullName evidence="1">YdcH family protein</fullName>
    </submittedName>
</protein>
<evidence type="ECO:0000313" key="2">
    <source>
        <dbReference type="Proteomes" id="UP001301140"/>
    </source>
</evidence>
<name>A0AAP3XQQ4_9PROT</name>
<dbReference type="InterPro" id="IPR007420">
    <property type="entry name" value="DUF465"/>
</dbReference>
<dbReference type="RefSeq" id="WP_327787712.1">
    <property type="nucleotide sequence ID" value="NZ_JARGEQ010000016.1"/>
</dbReference>
<dbReference type="InterPro" id="IPR038444">
    <property type="entry name" value="DUF465_sf"/>
</dbReference>
<dbReference type="Pfam" id="PF04325">
    <property type="entry name" value="DUF465"/>
    <property type="match status" value="1"/>
</dbReference>
<evidence type="ECO:0000313" key="1">
    <source>
        <dbReference type="EMBL" id="MDF1585297.1"/>
    </source>
</evidence>
<comment type="caution">
    <text evidence="1">The sequence shown here is derived from an EMBL/GenBank/DDBJ whole genome shotgun (WGS) entry which is preliminary data.</text>
</comment>
<dbReference type="EMBL" id="JARGEQ010000016">
    <property type="protein sequence ID" value="MDF1585297.1"/>
    <property type="molecule type" value="Genomic_DNA"/>
</dbReference>
<dbReference type="AlphaFoldDB" id="A0AAP3XQQ4"/>